<dbReference type="SUPFAM" id="SSF47090">
    <property type="entry name" value="PGBD-like"/>
    <property type="match status" value="1"/>
</dbReference>
<evidence type="ECO:0000313" key="5">
    <source>
        <dbReference type="EMBL" id="SHG95468.1"/>
    </source>
</evidence>
<feature type="domain" description="D-alanyl-D-alanine carboxypeptidase-like core" evidence="4">
    <location>
        <begin position="217"/>
        <end position="345"/>
    </location>
</feature>
<sequence length="368" mass="41313">MKKYTILIGLGIMSLLIIAGCTDSSTVNENNNNNNNDDDQDQVVSDPINNEDNESDTNSEEENTEQEDKDENDNSITLLSEIELQKGDEGEAVRTLQQVLIDLGYPLEITDRFDVQTVWAITDLQLQSEELLVTGIYDIETLEVLKLVDSGEIEIKPGSAIGFEENQSLDEETVVINNPYEVLALVNKNHALPSDYIPDDLVVPDVRFPFIEDLPKKQMRKVAAEALESMFLAADEDGIALFAQSGYRSYKTQKNLFANYVSVHGEAQANTFSARPGESEHQTGLTMDVTSDSVNYTLVTDFGDTAEGLWLEENAADYGFIIRYPEGKEEITQYQYEPWHIRYVGNKAAATIMDNNLTLEEYLDMIMK</sequence>
<feature type="signal peptide" evidence="2">
    <location>
        <begin position="1"/>
        <end position="19"/>
    </location>
</feature>
<evidence type="ECO:0000256" key="1">
    <source>
        <dbReference type="SAM" id="MobiDB-lite"/>
    </source>
</evidence>
<feature type="compositionally biased region" description="Acidic residues" evidence="1">
    <location>
        <begin position="49"/>
        <end position="73"/>
    </location>
</feature>
<name>A0A1M5P150_9BACI</name>
<evidence type="ECO:0000259" key="3">
    <source>
        <dbReference type="Pfam" id="PF01471"/>
    </source>
</evidence>
<dbReference type="Pfam" id="PF01471">
    <property type="entry name" value="PG_binding_1"/>
    <property type="match status" value="1"/>
</dbReference>
<keyword evidence="6" id="KW-1185">Reference proteome</keyword>
<dbReference type="Proteomes" id="UP000183988">
    <property type="component" value="Unassembled WGS sequence"/>
</dbReference>
<dbReference type="InterPro" id="IPR036365">
    <property type="entry name" value="PGBD-like_sf"/>
</dbReference>
<dbReference type="CDD" id="cd14852">
    <property type="entry name" value="LD-carboxypeptidase"/>
    <property type="match status" value="1"/>
</dbReference>
<organism evidence="5 6">
    <name type="scientific">Ornithinibacillus halophilus</name>
    <dbReference type="NCBI Taxonomy" id="930117"/>
    <lineage>
        <taxon>Bacteria</taxon>
        <taxon>Bacillati</taxon>
        <taxon>Bacillota</taxon>
        <taxon>Bacilli</taxon>
        <taxon>Bacillales</taxon>
        <taxon>Bacillaceae</taxon>
        <taxon>Ornithinibacillus</taxon>
    </lineage>
</organism>
<accession>A0A1M5P150</accession>
<dbReference type="PANTHER" id="PTHR34385">
    <property type="entry name" value="D-ALANYL-D-ALANINE CARBOXYPEPTIDASE"/>
    <property type="match status" value="1"/>
</dbReference>
<dbReference type="InterPro" id="IPR052179">
    <property type="entry name" value="DD-CPase-like"/>
</dbReference>
<dbReference type="Pfam" id="PF02557">
    <property type="entry name" value="VanY"/>
    <property type="match status" value="1"/>
</dbReference>
<keyword evidence="5" id="KW-0645">Protease</keyword>
<feature type="chain" id="PRO_5039179027" evidence="2">
    <location>
        <begin position="20"/>
        <end position="368"/>
    </location>
</feature>
<dbReference type="GO" id="GO:0004180">
    <property type="term" value="F:carboxypeptidase activity"/>
    <property type="evidence" value="ECO:0007669"/>
    <property type="project" value="UniProtKB-KW"/>
</dbReference>
<evidence type="ECO:0000313" key="6">
    <source>
        <dbReference type="Proteomes" id="UP000183988"/>
    </source>
</evidence>
<dbReference type="RefSeq" id="WP_084063400.1">
    <property type="nucleotide sequence ID" value="NZ_FQVW01000097.1"/>
</dbReference>
<feature type="region of interest" description="Disordered" evidence="1">
    <location>
        <begin position="28"/>
        <end position="74"/>
    </location>
</feature>
<dbReference type="InterPro" id="IPR058193">
    <property type="entry name" value="VanY/YodJ_core_dom"/>
</dbReference>
<dbReference type="Gene3D" id="1.10.101.10">
    <property type="entry name" value="PGBD-like superfamily/PGBD"/>
    <property type="match status" value="1"/>
</dbReference>
<keyword evidence="5" id="KW-0378">Hydrolase</keyword>
<dbReference type="InterPro" id="IPR009045">
    <property type="entry name" value="Zn_M74/Hedgehog-like"/>
</dbReference>
<dbReference type="Gene3D" id="3.30.1380.10">
    <property type="match status" value="1"/>
</dbReference>
<reference evidence="5 6" key="1">
    <citation type="submission" date="2016-11" db="EMBL/GenBank/DDBJ databases">
        <authorList>
            <person name="Jaros S."/>
            <person name="Januszkiewicz K."/>
            <person name="Wedrychowicz H."/>
        </authorList>
    </citation>
    <scope>NUCLEOTIDE SEQUENCE [LARGE SCALE GENOMIC DNA]</scope>
    <source>
        <strain evidence="5 6">IBRC-M 10683</strain>
    </source>
</reference>
<keyword evidence="2" id="KW-0732">Signal</keyword>
<evidence type="ECO:0000259" key="4">
    <source>
        <dbReference type="Pfam" id="PF02557"/>
    </source>
</evidence>
<dbReference type="STRING" id="930117.SAMN05216225_10972"/>
<protein>
    <submittedName>
        <fullName evidence="5">D-alanyl-D-alanine carboxypeptidase</fullName>
    </submittedName>
</protein>
<gene>
    <name evidence="5" type="ORF">SAMN05216225_10972</name>
</gene>
<dbReference type="PROSITE" id="PS51257">
    <property type="entry name" value="PROKAR_LIPOPROTEIN"/>
    <property type="match status" value="1"/>
</dbReference>
<dbReference type="EMBL" id="FQVW01000097">
    <property type="protein sequence ID" value="SHG95468.1"/>
    <property type="molecule type" value="Genomic_DNA"/>
</dbReference>
<evidence type="ECO:0000256" key="2">
    <source>
        <dbReference type="SAM" id="SignalP"/>
    </source>
</evidence>
<feature type="domain" description="Peptidoglycan binding-like" evidence="3">
    <location>
        <begin position="90"/>
        <end position="145"/>
    </location>
</feature>
<dbReference type="GO" id="GO:0006508">
    <property type="term" value="P:proteolysis"/>
    <property type="evidence" value="ECO:0007669"/>
    <property type="project" value="InterPro"/>
</dbReference>
<keyword evidence="5" id="KW-0121">Carboxypeptidase</keyword>
<dbReference type="SUPFAM" id="SSF55166">
    <property type="entry name" value="Hedgehog/DD-peptidase"/>
    <property type="match status" value="1"/>
</dbReference>
<dbReference type="InterPro" id="IPR002477">
    <property type="entry name" value="Peptidoglycan-bd-like"/>
</dbReference>
<dbReference type="AlphaFoldDB" id="A0A1M5P150"/>
<dbReference type="PANTHER" id="PTHR34385:SF1">
    <property type="entry name" value="PEPTIDOGLYCAN L-ALANYL-D-GLUTAMATE ENDOPEPTIDASE CWLK"/>
    <property type="match status" value="1"/>
</dbReference>
<proteinExistence type="predicted"/>
<dbReference type="InterPro" id="IPR036366">
    <property type="entry name" value="PGBDSf"/>
</dbReference>
<dbReference type="InterPro" id="IPR003709">
    <property type="entry name" value="VanY-like_core_dom"/>
</dbReference>